<dbReference type="RefSeq" id="WP_135661139.1">
    <property type="nucleotide sequence ID" value="NZ_JAJUFJ010000021.1"/>
</dbReference>
<keyword evidence="2" id="KW-0175">Coiled coil</keyword>
<gene>
    <name evidence="4" type="ORF">CAGA_24380</name>
</gene>
<comment type="caution">
    <text evidence="4">The sequence shown here is derived from an EMBL/GenBank/DDBJ whole genome shotgun (WGS) entry which is preliminary data.</text>
</comment>
<organism evidence="4 5">
    <name type="scientific">Caproiciproducens galactitolivorans</name>
    <dbReference type="NCBI Taxonomy" id="642589"/>
    <lineage>
        <taxon>Bacteria</taxon>
        <taxon>Bacillati</taxon>
        <taxon>Bacillota</taxon>
        <taxon>Clostridia</taxon>
        <taxon>Eubacteriales</taxon>
        <taxon>Acutalibacteraceae</taxon>
        <taxon>Caproiciproducens</taxon>
    </lineage>
</organism>
<dbReference type="InterPro" id="IPR054612">
    <property type="entry name" value="Phage_capsid-like_C"/>
</dbReference>
<reference evidence="4 5" key="1">
    <citation type="submission" date="2019-04" db="EMBL/GenBank/DDBJ databases">
        <authorList>
            <person name="Poehlein A."/>
            <person name="Bengelsdorf F.R."/>
            <person name="Duerre P."/>
            <person name="Daniel R."/>
        </authorList>
    </citation>
    <scope>NUCLEOTIDE SEQUENCE [LARGE SCALE GENOMIC DNA]</scope>
    <source>
        <strain evidence="4 5">BS-1</strain>
    </source>
</reference>
<evidence type="ECO:0000256" key="1">
    <source>
        <dbReference type="ARBA" id="ARBA00004328"/>
    </source>
</evidence>
<protein>
    <submittedName>
        <fullName evidence="4">Phage capsid family protein</fullName>
    </submittedName>
</protein>
<name>A0A4Z0XVP0_9FIRM</name>
<feature type="coiled-coil region" evidence="2">
    <location>
        <begin position="5"/>
        <end position="54"/>
    </location>
</feature>
<evidence type="ECO:0000259" key="3">
    <source>
        <dbReference type="Pfam" id="PF05065"/>
    </source>
</evidence>
<dbReference type="SUPFAM" id="SSF56563">
    <property type="entry name" value="Major capsid protein gp5"/>
    <property type="match status" value="1"/>
</dbReference>
<dbReference type="Gene3D" id="3.30.2400.10">
    <property type="entry name" value="Major capsid protein gp5"/>
    <property type="match status" value="1"/>
</dbReference>
<dbReference type="InterPro" id="IPR024455">
    <property type="entry name" value="Phage_capsid"/>
</dbReference>
<proteinExistence type="predicted"/>
<dbReference type="Gene3D" id="3.30.2320.10">
    <property type="entry name" value="hypothetical protein PF0899 domain"/>
    <property type="match status" value="1"/>
</dbReference>
<sequence>MTREERELRNQISVLKAEARNLVAEDKLKEAKAKAKEAENLTEKADLLAKLEDESNLGGIPLSKGEKKDLEDRKALYRKAFFKAFRRQKLSADERQMLDEGEGGGTVTGLHETPDENGGLLLPQDVQTAINQYKRTLSELEPFITVTPVTTLSGSRVYEKVATMTPLEELEADDQDIPETDNPTFEKVSYKIKDYGGWLPVPKDLLDDSDQNILAYLTQWFGKKSVVTRNTHILSILTALTPTAFADYKAIKKALNVTLDPMLAASAIIVTNQDGFQYLDTLEDKNGKPLLQADVTQPTQKLFAGKPVHVIGNNVLATTGTDKKLAPIFVGSLADAVVMFERQGYQIATTDVGGTAWRKNRTEIRMIEREDFRQIDPAAVVYGKIDVTSVL</sequence>
<evidence type="ECO:0000313" key="4">
    <source>
        <dbReference type="EMBL" id="TGJ75414.1"/>
    </source>
</evidence>
<dbReference type="Pfam" id="PF05065">
    <property type="entry name" value="Phage_capsid"/>
    <property type="match status" value="1"/>
</dbReference>
<dbReference type="Proteomes" id="UP000297714">
    <property type="component" value="Unassembled WGS sequence"/>
</dbReference>
<dbReference type="NCBIfam" id="TIGR01554">
    <property type="entry name" value="major_cap_HK97"/>
    <property type="match status" value="1"/>
</dbReference>
<keyword evidence="5" id="KW-1185">Reference proteome</keyword>
<dbReference type="OrthoDB" id="85826at2"/>
<evidence type="ECO:0000313" key="5">
    <source>
        <dbReference type="Proteomes" id="UP000297714"/>
    </source>
</evidence>
<evidence type="ECO:0000256" key="2">
    <source>
        <dbReference type="SAM" id="Coils"/>
    </source>
</evidence>
<dbReference type="EMBL" id="SRMQ01000018">
    <property type="protein sequence ID" value="TGJ75414.1"/>
    <property type="molecule type" value="Genomic_DNA"/>
</dbReference>
<comment type="subcellular location">
    <subcellularLocation>
        <location evidence="1">Virion</location>
    </subcellularLocation>
</comment>
<dbReference type="AlphaFoldDB" id="A0A4Z0XVP0"/>
<feature type="domain" description="Phage capsid-like C-terminal" evidence="3">
    <location>
        <begin position="118"/>
        <end position="384"/>
    </location>
</feature>
<accession>A0A4Z0XVP0</accession>